<feature type="compositionally biased region" description="Polar residues" evidence="6">
    <location>
        <begin position="228"/>
        <end position="238"/>
    </location>
</feature>
<feature type="region of interest" description="Disordered" evidence="6">
    <location>
        <begin position="193"/>
        <end position="238"/>
    </location>
</feature>
<feature type="domain" description="MRH" evidence="8">
    <location>
        <begin position="446"/>
        <end position="541"/>
    </location>
</feature>
<evidence type="ECO:0000259" key="8">
    <source>
        <dbReference type="PROSITE" id="PS51914"/>
    </source>
</evidence>
<dbReference type="Pfam" id="PF13015">
    <property type="entry name" value="PRKCSH_1"/>
    <property type="match status" value="1"/>
</dbReference>
<evidence type="ECO:0000313" key="10">
    <source>
        <dbReference type="Proteomes" id="UP000008311"/>
    </source>
</evidence>
<dbReference type="EMBL" id="EQ973963">
    <property type="protein sequence ID" value="EEF36944.1"/>
    <property type="molecule type" value="Genomic_DNA"/>
</dbReference>
<dbReference type="Gene3D" id="2.70.130.10">
    <property type="entry name" value="Mannose-6-phosphate receptor binding domain"/>
    <property type="match status" value="1"/>
</dbReference>
<evidence type="ECO:0000256" key="1">
    <source>
        <dbReference type="ARBA" id="ARBA00022387"/>
    </source>
</evidence>
<name>B9SHI5_RICCO</name>
<dbReference type="PANTHER" id="PTHR12630:SF16">
    <property type="entry name" value="GLUCOSIDASE 2 SUBUNIT BETA"/>
    <property type="match status" value="1"/>
</dbReference>
<protein>
    <recommendedName>
        <fullName evidence="1">Glucosidase 2 subunit beta</fullName>
    </recommendedName>
</protein>
<dbReference type="InterPro" id="IPR044865">
    <property type="entry name" value="MRH_dom"/>
</dbReference>
<feature type="compositionally biased region" description="Basic and acidic residues" evidence="6">
    <location>
        <begin position="193"/>
        <end position="227"/>
    </location>
</feature>
<evidence type="ECO:0000256" key="2">
    <source>
        <dbReference type="ARBA" id="ARBA00022729"/>
    </source>
</evidence>
<feature type="coiled-coil region" evidence="5">
    <location>
        <begin position="403"/>
        <end position="430"/>
    </location>
</feature>
<feature type="compositionally biased region" description="Basic and acidic residues" evidence="6">
    <location>
        <begin position="349"/>
        <end position="366"/>
    </location>
</feature>
<dbReference type="Proteomes" id="UP000008311">
    <property type="component" value="Unassembled WGS sequence"/>
</dbReference>
<organism evidence="9 10">
    <name type="scientific">Ricinus communis</name>
    <name type="common">Castor bean</name>
    <dbReference type="NCBI Taxonomy" id="3988"/>
    <lineage>
        <taxon>Eukaryota</taxon>
        <taxon>Viridiplantae</taxon>
        <taxon>Streptophyta</taxon>
        <taxon>Embryophyta</taxon>
        <taxon>Tracheophyta</taxon>
        <taxon>Spermatophyta</taxon>
        <taxon>Magnoliopsida</taxon>
        <taxon>eudicotyledons</taxon>
        <taxon>Gunneridae</taxon>
        <taxon>Pentapetalae</taxon>
        <taxon>rosids</taxon>
        <taxon>fabids</taxon>
        <taxon>Malpighiales</taxon>
        <taxon>Euphorbiaceae</taxon>
        <taxon>Acalyphoideae</taxon>
        <taxon>Acalypheae</taxon>
        <taxon>Ricinus</taxon>
    </lineage>
</organism>
<dbReference type="InParanoid" id="B9SHI5"/>
<evidence type="ECO:0000256" key="6">
    <source>
        <dbReference type="SAM" id="MobiDB-lite"/>
    </source>
</evidence>
<gene>
    <name evidence="9" type="ORF">RCOM_1122020</name>
</gene>
<feature type="compositionally biased region" description="Polar residues" evidence="6">
    <location>
        <begin position="314"/>
        <end position="331"/>
    </location>
</feature>
<sequence length="593" mass="67229">MKFHILCFSLLMSTFSLICVTKSSSSSVSLLGIPPQDEDYFKPEFIKCKNGSKKFTRAQLNDDFCDCPDGTDEPGTSACPQGKFYCHNVGHLPISLPSSRVNDGICDCCDGNDEYDGKVKCRNTCWEAGKVARDKLQKKIDMYKEGATLRKKEIEQAKQAIANDEKELLKLKNEKKTLKILVKQLKAHKEQIEKAEEKERLEKDKEEKTKKVSADKDEAGDKSDNDQKGSFSSSNDNIRLSNESTLDKVGVCRVHTLSYFCFWFQQEKDEYENMESLSNDASESTEGLSREELGRLVASRWTGGKAGSEADGFGSNNNRGGSTETSESTNYEVYDNNNDKKSSIGNDLDSSKSKYKSHLEEQKDLSGKNTLGSSSWLEKIKDTVRNILDLVNVSPPPVDKLDADHIRKEYDDATTRLSDVEAKISTLTEKLKHDFGTEKEFYRLYDQCFETKQDKYVYKVCPFKEATQEEGYHKTQLGEWEKFENSYRIMLFSNGQGCWNGPERSLKVKLRCGLKTELTDVDEPSRCEYAALMTTPVLCLEGKLEEFKHKLQAMDKEEQPDSHDEFRLLKIIYTSPSSSLQIELIATCGQETS</sequence>
<dbReference type="SUPFAM" id="SSF50911">
    <property type="entry name" value="Mannose 6-phosphate receptor domain"/>
    <property type="match status" value="1"/>
</dbReference>
<dbReference type="GO" id="GO:0006491">
    <property type="term" value="P:N-glycan processing"/>
    <property type="evidence" value="ECO:0000318"/>
    <property type="project" value="GO_Central"/>
</dbReference>
<evidence type="ECO:0000313" key="9">
    <source>
        <dbReference type="EMBL" id="EEF36944.1"/>
    </source>
</evidence>
<dbReference type="InterPro" id="IPR039794">
    <property type="entry name" value="Gtb1-like"/>
</dbReference>
<keyword evidence="3" id="KW-0256">Endoplasmic reticulum</keyword>
<dbReference type="AlphaFoldDB" id="B9SHI5"/>
<dbReference type="PROSITE" id="PS51914">
    <property type="entry name" value="MRH"/>
    <property type="match status" value="1"/>
</dbReference>
<dbReference type="Pfam" id="PF12999">
    <property type="entry name" value="PRKCSH-like"/>
    <property type="match status" value="1"/>
</dbReference>
<keyword evidence="4" id="KW-1015">Disulfide bond</keyword>
<dbReference type="eggNOG" id="KOG2397">
    <property type="taxonomic scope" value="Eukaryota"/>
</dbReference>
<dbReference type="GO" id="GO:0017177">
    <property type="term" value="C:glucosidase II complex"/>
    <property type="evidence" value="ECO:0000318"/>
    <property type="project" value="GO_Central"/>
</dbReference>
<proteinExistence type="predicted"/>
<dbReference type="InterPro" id="IPR009011">
    <property type="entry name" value="Man6P_isomerase_rcpt-bd_dom_sf"/>
</dbReference>
<dbReference type="InterPro" id="IPR036607">
    <property type="entry name" value="PRKCSH"/>
</dbReference>
<reference evidence="10" key="1">
    <citation type="journal article" date="2010" name="Nat. Biotechnol.">
        <title>Draft genome sequence of the oilseed species Ricinus communis.</title>
        <authorList>
            <person name="Chan A.P."/>
            <person name="Crabtree J."/>
            <person name="Zhao Q."/>
            <person name="Lorenzi H."/>
            <person name="Orvis J."/>
            <person name="Puiu D."/>
            <person name="Melake-Berhan A."/>
            <person name="Jones K.M."/>
            <person name="Redman J."/>
            <person name="Chen G."/>
            <person name="Cahoon E.B."/>
            <person name="Gedil M."/>
            <person name="Stanke M."/>
            <person name="Haas B.J."/>
            <person name="Wortman J.R."/>
            <person name="Fraser-Liggett C.M."/>
            <person name="Ravel J."/>
            <person name="Rabinowicz P.D."/>
        </authorList>
    </citation>
    <scope>NUCLEOTIDE SEQUENCE [LARGE SCALE GENOMIC DNA]</scope>
    <source>
        <strain evidence="10">cv. Hale</strain>
    </source>
</reference>
<evidence type="ECO:0000256" key="3">
    <source>
        <dbReference type="ARBA" id="ARBA00022824"/>
    </source>
</evidence>
<feature type="region of interest" description="Disordered" evidence="6">
    <location>
        <begin position="299"/>
        <end position="368"/>
    </location>
</feature>
<feature type="chain" id="PRO_5002891848" description="Glucosidase 2 subunit beta" evidence="7">
    <location>
        <begin position="26"/>
        <end position="593"/>
    </location>
</feature>
<dbReference type="PANTHER" id="PTHR12630">
    <property type="entry name" value="N-LINKED OLIGOSACCHARIDE PROCESSING"/>
    <property type="match status" value="1"/>
</dbReference>
<keyword evidence="2 7" id="KW-0732">Signal</keyword>
<evidence type="ECO:0000256" key="7">
    <source>
        <dbReference type="SAM" id="SignalP"/>
    </source>
</evidence>
<keyword evidence="10" id="KW-1185">Reference proteome</keyword>
<evidence type="ECO:0000256" key="5">
    <source>
        <dbReference type="SAM" id="Coils"/>
    </source>
</evidence>
<accession>B9SHI5</accession>
<dbReference type="STRING" id="3988.B9SHI5"/>
<dbReference type="InterPro" id="IPR028146">
    <property type="entry name" value="PRKCSH_N"/>
</dbReference>
<evidence type="ECO:0000256" key="4">
    <source>
        <dbReference type="ARBA" id="ARBA00023157"/>
    </source>
</evidence>
<feature type="signal peptide" evidence="7">
    <location>
        <begin position="1"/>
        <end position="25"/>
    </location>
</feature>
<keyword evidence="5" id="KW-0175">Coiled coil</keyword>